<dbReference type="SUPFAM" id="SSF53335">
    <property type="entry name" value="S-adenosyl-L-methionine-dependent methyltransferases"/>
    <property type="match status" value="1"/>
</dbReference>
<keyword evidence="2" id="KW-0808">Transferase</keyword>
<dbReference type="PANTHER" id="PTHR43591:SF24">
    <property type="entry name" value="2-METHOXY-6-POLYPRENYL-1,4-BENZOQUINOL METHYLASE, MITOCHONDRIAL"/>
    <property type="match status" value="1"/>
</dbReference>
<evidence type="ECO:0000313" key="2">
    <source>
        <dbReference type="EMBL" id="MBA0087160.1"/>
    </source>
</evidence>
<dbReference type="PANTHER" id="PTHR43591">
    <property type="entry name" value="METHYLTRANSFERASE"/>
    <property type="match status" value="1"/>
</dbReference>
<evidence type="ECO:0000259" key="1">
    <source>
        <dbReference type="Pfam" id="PF08241"/>
    </source>
</evidence>
<dbReference type="InterPro" id="IPR013216">
    <property type="entry name" value="Methyltransf_11"/>
</dbReference>
<dbReference type="InterPro" id="IPR029063">
    <property type="entry name" value="SAM-dependent_MTases_sf"/>
</dbReference>
<gene>
    <name evidence="2" type="ORF">HRJ53_19420</name>
</gene>
<organism evidence="2 3">
    <name type="scientific">Candidatus Acidiferrum panamense</name>
    <dbReference type="NCBI Taxonomy" id="2741543"/>
    <lineage>
        <taxon>Bacteria</taxon>
        <taxon>Pseudomonadati</taxon>
        <taxon>Acidobacteriota</taxon>
        <taxon>Terriglobia</taxon>
        <taxon>Candidatus Acidiferrales</taxon>
        <taxon>Candidatus Acidiferrum</taxon>
    </lineage>
</organism>
<dbReference type="GO" id="GO:0032259">
    <property type="term" value="P:methylation"/>
    <property type="evidence" value="ECO:0007669"/>
    <property type="project" value="UniProtKB-KW"/>
</dbReference>
<comment type="caution">
    <text evidence="2">The sequence shown here is derived from an EMBL/GenBank/DDBJ whole genome shotgun (WGS) entry which is preliminary data.</text>
</comment>
<sequence>MRDTQIDLQLLKQRMRDTWMAGDFGQIAQYSAKGGEEFVTRLAISRGMRVLDVACGTGNLAVPAARTGAQVTGVDIAPNLLEQARQRAAGQGLLATFEEGDAEQLAYPDGQFDVVMSMFGAMFAPRPERVSSELARVCRQGGTIAMANWTPEGFVGKMFSLTSRYVPAPAGIPSPVLWGIEEVAKERFAAYATKTEAVRRAIIFDCPFPPKQVVQFFRDYFGPTQMAFSRLDVARQSALAAELEKLWSEHNRGEQERTLVSAEYLEVVATRV</sequence>
<keyword evidence="2" id="KW-0489">Methyltransferase</keyword>
<protein>
    <submittedName>
        <fullName evidence="2">Class I SAM-dependent methyltransferase</fullName>
    </submittedName>
</protein>
<dbReference type="EMBL" id="JACDQQ010001858">
    <property type="protein sequence ID" value="MBA0087160.1"/>
    <property type="molecule type" value="Genomic_DNA"/>
</dbReference>
<dbReference type="GO" id="GO:0008757">
    <property type="term" value="F:S-adenosylmethionine-dependent methyltransferase activity"/>
    <property type="evidence" value="ECO:0007669"/>
    <property type="project" value="InterPro"/>
</dbReference>
<dbReference type="CDD" id="cd02440">
    <property type="entry name" value="AdoMet_MTases"/>
    <property type="match status" value="1"/>
</dbReference>
<dbReference type="Gene3D" id="3.40.50.150">
    <property type="entry name" value="Vaccinia Virus protein VP39"/>
    <property type="match status" value="1"/>
</dbReference>
<feature type="domain" description="Methyltransferase type 11" evidence="1">
    <location>
        <begin position="51"/>
        <end position="145"/>
    </location>
</feature>
<name>A0A7V8NTV0_9BACT</name>
<evidence type="ECO:0000313" key="3">
    <source>
        <dbReference type="Proteomes" id="UP000567293"/>
    </source>
</evidence>
<dbReference type="Proteomes" id="UP000567293">
    <property type="component" value="Unassembled WGS sequence"/>
</dbReference>
<dbReference type="AlphaFoldDB" id="A0A7V8NTV0"/>
<accession>A0A7V8NTV0</accession>
<proteinExistence type="predicted"/>
<keyword evidence="3" id="KW-1185">Reference proteome</keyword>
<dbReference type="Pfam" id="PF08241">
    <property type="entry name" value="Methyltransf_11"/>
    <property type="match status" value="1"/>
</dbReference>
<reference evidence="2" key="1">
    <citation type="submission" date="2020-06" db="EMBL/GenBank/DDBJ databases">
        <title>Legume-microbial interactions unlock mineral nutrients during tropical forest succession.</title>
        <authorList>
            <person name="Epihov D.Z."/>
        </authorList>
    </citation>
    <scope>NUCLEOTIDE SEQUENCE [LARGE SCALE GENOMIC DNA]</scope>
    <source>
        <strain evidence="2">Pan2503</strain>
    </source>
</reference>